<organism evidence="2 3">
    <name type="scientific">Gonapodya prolifera (strain JEL478)</name>
    <name type="common">Monoblepharis prolifera</name>
    <dbReference type="NCBI Taxonomy" id="1344416"/>
    <lineage>
        <taxon>Eukaryota</taxon>
        <taxon>Fungi</taxon>
        <taxon>Fungi incertae sedis</taxon>
        <taxon>Chytridiomycota</taxon>
        <taxon>Chytridiomycota incertae sedis</taxon>
        <taxon>Monoblepharidomycetes</taxon>
        <taxon>Monoblepharidales</taxon>
        <taxon>Gonapodyaceae</taxon>
        <taxon>Gonapodya</taxon>
    </lineage>
</organism>
<dbReference type="AlphaFoldDB" id="A0A139APY1"/>
<gene>
    <name evidence="2" type="ORF">M427DRAFT_176202</name>
</gene>
<dbReference type="EMBL" id="KQ965740">
    <property type="protein sequence ID" value="KXS18796.1"/>
    <property type="molecule type" value="Genomic_DNA"/>
</dbReference>
<dbReference type="PANTHER" id="PTHR11649">
    <property type="entry name" value="MSS1/TRME-RELATED GTP-BINDING PROTEIN"/>
    <property type="match status" value="1"/>
</dbReference>
<feature type="compositionally biased region" description="Basic and acidic residues" evidence="1">
    <location>
        <begin position="208"/>
        <end position="234"/>
    </location>
</feature>
<feature type="compositionally biased region" description="Basic and acidic residues" evidence="1">
    <location>
        <begin position="180"/>
        <end position="192"/>
    </location>
</feature>
<keyword evidence="3" id="KW-1185">Reference proteome</keyword>
<name>A0A139APY1_GONPJ</name>
<dbReference type="PANTHER" id="PTHR11649:SF13">
    <property type="entry name" value="ENGB-TYPE G DOMAIN-CONTAINING PROTEIN"/>
    <property type="match status" value="1"/>
</dbReference>
<dbReference type="STRING" id="1344416.A0A139APY1"/>
<reference evidence="2 3" key="1">
    <citation type="journal article" date="2015" name="Genome Biol. Evol.">
        <title>Phylogenomic analyses indicate that early fungi evolved digesting cell walls of algal ancestors of land plants.</title>
        <authorList>
            <person name="Chang Y."/>
            <person name="Wang S."/>
            <person name="Sekimoto S."/>
            <person name="Aerts A.L."/>
            <person name="Choi C."/>
            <person name="Clum A."/>
            <person name="LaButti K.M."/>
            <person name="Lindquist E.A."/>
            <person name="Yee Ngan C."/>
            <person name="Ohm R.A."/>
            <person name="Salamov A.A."/>
            <person name="Grigoriev I.V."/>
            <person name="Spatafora J.W."/>
            <person name="Berbee M.L."/>
        </authorList>
    </citation>
    <scope>NUCLEOTIDE SEQUENCE [LARGE SCALE GENOMIC DNA]</scope>
    <source>
        <strain evidence="2 3">JEL478</strain>
    </source>
</reference>
<feature type="region of interest" description="Disordered" evidence="1">
    <location>
        <begin position="176"/>
        <end position="250"/>
    </location>
</feature>
<evidence type="ECO:0000313" key="2">
    <source>
        <dbReference type="EMBL" id="KXS18796.1"/>
    </source>
</evidence>
<dbReference type="OrthoDB" id="391988at2759"/>
<evidence type="ECO:0000313" key="3">
    <source>
        <dbReference type="Proteomes" id="UP000070544"/>
    </source>
</evidence>
<sequence length="265" mass="29814">MHLSLPARRTAAPGVMGVAVVDMPGYGYAIGGDSERDRLSGLVLGFLKKRGESVRKSRPWVEKEDNEDKEKGKWGLKRVFVVLDARHGIKGNDEEVLKQLESLPLKYQLILTKTDLVPSATLSRLLTHLTALLPTRFPRCSLPIHLASSLTGAGIPELRRDIMHLAGAGRTAVDMAGRNVDPRDGKVSERERRSRKRVERRVKRERAKRAEQVRERMEKKEAREASGKAREATRGFKVVPKKVRHGGDVRGPRTQCIVVRKRLTR</sequence>
<protein>
    <recommendedName>
        <fullName evidence="4">EngB-type G domain-containing protein</fullName>
    </recommendedName>
</protein>
<evidence type="ECO:0000256" key="1">
    <source>
        <dbReference type="SAM" id="MobiDB-lite"/>
    </source>
</evidence>
<evidence type="ECO:0008006" key="4">
    <source>
        <dbReference type="Google" id="ProtNLM"/>
    </source>
</evidence>
<dbReference type="Proteomes" id="UP000070544">
    <property type="component" value="Unassembled WGS sequence"/>
</dbReference>
<proteinExistence type="predicted"/>
<dbReference type="Gene3D" id="3.40.50.300">
    <property type="entry name" value="P-loop containing nucleotide triphosphate hydrolases"/>
    <property type="match status" value="1"/>
</dbReference>
<feature type="compositionally biased region" description="Basic residues" evidence="1">
    <location>
        <begin position="193"/>
        <end position="207"/>
    </location>
</feature>
<accession>A0A139APY1</accession>
<dbReference type="SUPFAM" id="SSF52540">
    <property type="entry name" value="P-loop containing nucleoside triphosphate hydrolases"/>
    <property type="match status" value="1"/>
</dbReference>
<dbReference type="InterPro" id="IPR027417">
    <property type="entry name" value="P-loop_NTPase"/>
</dbReference>